<dbReference type="InterPro" id="IPR050482">
    <property type="entry name" value="Sensor_HK_TwoCompSys"/>
</dbReference>
<name>A0ABM7RJB0_9BACT</name>
<keyword evidence="6" id="KW-0812">Transmembrane</keyword>
<sequence>MTKQLKRKPTDSHPRESFPLNREFRFVGYACLLIFSALLAGCGKGSGTGGGDHSLRELHDRQRAIDLELQELSHATLNSGIGAIGYRSINYLDADHPEWIEIDLGREVEIDEITLVPTLWRSMRSGFVSDGFPQALRVIVGSDGPADNTLVADIPDTSHLLPRVAPLILPAGGTKGSRVRIEVDRLGTRAFDNQHILQLAEVLIFSGEENVALHREVRSSSNSTDLLAWNRDCLVDGILPYLMNSGRGVASLAYVSPTTLGDEPSMTLDLGAPVEATGIRLHAVDQTDTVPQAFSGDFGLPGSVRIEASDHEDFSDPLPVTIAELGSLYRIGPIMEWSFPTTTARYWRLTAIDPFVSSEAGRLAARLGFAEIEILDQGVNRALNAIPTTSFPEAPSSRRISSVTDGHNLYGTILPLRQWLNELARRHELEAKRPAVATAIARKNLQIRKQLTLMIGLTGLLAIAVVGVALYSKFKAVRLERRIRERISANLHDELGANLHAIGLLGDLAKDSVDSKDDLLDIVDRIRSLTERTGSAARNCANMLAAKGVCEDLVEDLSRDSDRILADLENSLSVRGQEHLHQLTRRKRMDLYLFHKEALVNVIRHSGATTVETVLESVPGKVSLRITDNGKGLDGAPPASLRRRAQLMGAELSIEQPEAGGTCLFLNLKTRRLGFR</sequence>
<keyword evidence="6" id="KW-1133">Transmembrane helix</keyword>
<reference evidence="7 8" key="1">
    <citation type="submission" date="2021-06" db="EMBL/GenBank/DDBJ databases">
        <title>Complete genome of Haloferula helveola possessing various polysaccharide degrading enzymes.</title>
        <authorList>
            <person name="Takami H."/>
            <person name="Huang C."/>
            <person name="Hamasaki K."/>
        </authorList>
    </citation>
    <scope>NUCLEOTIDE SEQUENCE [LARGE SCALE GENOMIC DNA]</scope>
    <source>
        <strain evidence="7 8">CN-1</strain>
    </source>
</reference>
<comment type="catalytic activity">
    <reaction evidence="1">
        <text>ATP + protein L-histidine = ADP + protein N-phospho-L-histidine.</text>
        <dbReference type="EC" id="2.7.13.3"/>
    </reaction>
</comment>
<dbReference type="CDD" id="cd16917">
    <property type="entry name" value="HATPase_UhpB-NarQ-NarX-like"/>
    <property type="match status" value="1"/>
</dbReference>
<dbReference type="EC" id="2.7.13.3" evidence="2"/>
<keyword evidence="5" id="KW-0902">Two-component regulatory system</keyword>
<evidence type="ECO:0000256" key="5">
    <source>
        <dbReference type="ARBA" id="ARBA00023012"/>
    </source>
</evidence>
<proteinExistence type="predicted"/>
<evidence type="ECO:0000313" key="7">
    <source>
        <dbReference type="EMBL" id="BCX49626.1"/>
    </source>
</evidence>
<evidence type="ECO:0000256" key="3">
    <source>
        <dbReference type="ARBA" id="ARBA00022679"/>
    </source>
</evidence>
<evidence type="ECO:0000256" key="2">
    <source>
        <dbReference type="ARBA" id="ARBA00012438"/>
    </source>
</evidence>
<protein>
    <recommendedName>
        <fullName evidence="2">histidine kinase</fullName>
        <ecNumber evidence="2">2.7.13.3</ecNumber>
    </recommendedName>
</protein>
<dbReference type="SUPFAM" id="SSF55874">
    <property type="entry name" value="ATPase domain of HSP90 chaperone/DNA topoisomerase II/histidine kinase"/>
    <property type="match status" value="1"/>
</dbReference>
<dbReference type="PANTHER" id="PTHR24421:SF10">
    <property type="entry name" value="NITRATE_NITRITE SENSOR PROTEIN NARQ"/>
    <property type="match status" value="1"/>
</dbReference>
<dbReference type="Proteomes" id="UP001374893">
    <property type="component" value="Chromosome"/>
</dbReference>
<evidence type="ECO:0000256" key="4">
    <source>
        <dbReference type="ARBA" id="ARBA00022777"/>
    </source>
</evidence>
<organism evidence="7 8">
    <name type="scientific">Haloferula helveola</name>
    <dbReference type="NCBI Taxonomy" id="490095"/>
    <lineage>
        <taxon>Bacteria</taxon>
        <taxon>Pseudomonadati</taxon>
        <taxon>Verrucomicrobiota</taxon>
        <taxon>Verrucomicrobiia</taxon>
        <taxon>Verrucomicrobiales</taxon>
        <taxon>Verrucomicrobiaceae</taxon>
        <taxon>Haloferula</taxon>
    </lineage>
</organism>
<feature type="transmembrane region" description="Helical" evidence="6">
    <location>
        <begin position="451"/>
        <end position="472"/>
    </location>
</feature>
<keyword evidence="8" id="KW-1185">Reference proteome</keyword>
<dbReference type="InterPro" id="IPR036890">
    <property type="entry name" value="HATPase_C_sf"/>
</dbReference>
<dbReference type="PANTHER" id="PTHR24421">
    <property type="entry name" value="NITRATE/NITRITE SENSOR PROTEIN NARX-RELATED"/>
    <property type="match status" value="1"/>
</dbReference>
<evidence type="ECO:0000256" key="6">
    <source>
        <dbReference type="SAM" id="Phobius"/>
    </source>
</evidence>
<keyword evidence="6" id="KW-0472">Membrane</keyword>
<gene>
    <name evidence="7" type="ORF">HAHE_35340</name>
</gene>
<keyword evidence="4" id="KW-0418">Kinase</keyword>
<dbReference type="Gene3D" id="3.30.565.10">
    <property type="entry name" value="Histidine kinase-like ATPase, C-terminal domain"/>
    <property type="match status" value="1"/>
</dbReference>
<evidence type="ECO:0000256" key="1">
    <source>
        <dbReference type="ARBA" id="ARBA00000085"/>
    </source>
</evidence>
<accession>A0ABM7RJB0</accession>
<keyword evidence="3" id="KW-0808">Transferase</keyword>
<dbReference type="Gene3D" id="2.60.120.260">
    <property type="entry name" value="Galactose-binding domain-like"/>
    <property type="match status" value="2"/>
</dbReference>
<dbReference type="EMBL" id="AP024702">
    <property type="protein sequence ID" value="BCX49626.1"/>
    <property type="molecule type" value="Genomic_DNA"/>
</dbReference>
<evidence type="ECO:0000313" key="8">
    <source>
        <dbReference type="Proteomes" id="UP001374893"/>
    </source>
</evidence>